<dbReference type="EMBL" id="JAYKXN010000008">
    <property type="protein sequence ID" value="KAK7262810.1"/>
    <property type="molecule type" value="Genomic_DNA"/>
</dbReference>
<comment type="caution">
    <text evidence="2">The sequence shown here is derived from an EMBL/GenBank/DDBJ whole genome shotgun (WGS) entry which is preliminary data.</text>
</comment>
<proteinExistence type="predicted"/>
<dbReference type="Proteomes" id="UP001359559">
    <property type="component" value="Unassembled WGS sequence"/>
</dbReference>
<evidence type="ECO:0000313" key="3">
    <source>
        <dbReference type="Proteomes" id="UP001359559"/>
    </source>
</evidence>
<dbReference type="AlphaFoldDB" id="A0AAN9I405"/>
<organism evidence="2 3">
    <name type="scientific">Clitoria ternatea</name>
    <name type="common">Butterfly pea</name>
    <dbReference type="NCBI Taxonomy" id="43366"/>
    <lineage>
        <taxon>Eukaryota</taxon>
        <taxon>Viridiplantae</taxon>
        <taxon>Streptophyta</taxon>
        <taxon>Embryophyta</taxon>
        <taxon>Tracheophyta</taxon>
        <taxon>Spermatophyta</taxon>
        <taxon>Magnoliopsida</taxon>
        <taxon>eudicotyledons</taxon>
        <taxon>Gunneridae</taxon>
        <taxon>Pentapetalae</taxon>
        <taxon>rosids</taxon>
        <taxon>fabids</taxon>
        <taxon>Fabales</taxon>
        <taxon>Fabaceae</taxon>
        <taxon>Papilionoideae</taxon>
        <taxon>50 kb inversion clade</taxon>
        <taxon>NPAAA clade</taxon>
        <taxon>indigoferoid/millettioid clade</taxon>
        <taxon>Phaseoleae</taxon>
        <taxon>Clitoria</taxon>
    </lineage>
</organism>
<accession>A0AAN9I405</accession>
<protein>
    <submittedName>
        <fullName evidence="2">Uncharacterized protein</fullName>
    </submittedName>
</protein>
<evidence type="ECO:0000256" key="1">
    <source>
        <dbReference type="SAM" id="Phobius"/>
    </source>
</evidence>
<keyword evidence="1" id="KW-0812">Transmembrane</keyword>
<reference evidence="2 3" key="1">
    <citation type="submission" date="2024-01" db="EMBL/GenBank/DDBJ databases">
        <title>The genomes of 5 underutilized Papilionoideae crops provide insights into root nodulation and disease resistance.</title>
        <authorList>
            <person name="Yuan L."/>
        </authorList>
    </citation>
    <scope>NUCLEOTIDE SEQUENCE [LARGE SCALE GENOMIC DNA]</scope>
    <source>
        <strain evidence="2">LY-2023</strain>
        <tissue evidence="2">Leaf</tissue>
    </source>
</reference>
<keyword evidence="3" id="KW-1185">Reference proteome</keyword>
<feature type="transmembrane region" description="Helical" evidence="1">
    <location>
        <begin position="43"/>
        <end position="62"/>
    </location>
</feature>
<keyword evidence="1" id="KW-0472">Membrane</keyword>
<evidence type="ECO:0000313" key="2">
    <source>
        <dbReference type="EMBL" id="KAK7262810.1"/>
    </source>
</evidence>
<sequence>MRGTLVDHNIAGWTFAHFRNRNSHLNNTITLLLSSSKSQTCGFGYEVLLFILFLQLPLLHLLKAAKKINTMLCV</sequence>
<keyword evidence="1" id="KW-1133">Transmembrane helix</keyword>
<name>A0AAN9I405_CLITE</name>
<gene>
    <name evidence="2" type="ORF">RJT34_30391</name>
</gene>